<dbReference type="EMBL" id="AP026560">
    <property type="protein sequence ID" value="BDP43176.1"/>
    <property type="molecule type" value="Genomic_DNA"/>
</dbReference>
<evidence type="ECO:0000313" key="3">
    <source>
        <dbReference type="Proteomes" id="UP001064971"/>
    </source>
</evidence>
<reference evidence="2" key="1">
    <citation type="submission" date="2022-07" db="EMBL/GenBank/DDBJ databases">
        <title>Complete Genome Sequence of the Radioresistant Bacterium Deinococcus aetherius ST0316, Isolated from the Air Dust collected in Lower Stratosphere above Japan.</title>
        <authorList>
            <person name="Satoh K."/>
            <person name="Hagiwara K."/>
            <person name="Katsumata K."/>
            <person name="Kubo A."/>
            <person name="Yokobori S."/>
            <person name="Yamagishi A."/>
            <person name="Oono Y."/>
            <person name="Narumi I."/>
        </authorList>
    </citation>
    <scope>NUCLEOTIDE SEQUENCE</scope>
    <source>
        <strain evidence="2">ST0316</strain>
    </source>
</reference>
<name>A0ABN6RLG5_9DEIO</name>
<protein>
    <submittedName>
        <fullName evidence="2">Uncharacterized protein</fullName>
    </submittedName>
</protein>
<evidence type="ECO:0000313" key="2">
    <source>
        <dbReference type="EMBL" id="BDP43176.1"/>
    </source>
</evidence>
<keyword evidence="3" id="KW-1185">Reference proteome</keyword>
<accession>A0ABN6RLG5</accession>
<organism evidence="2 3">
    <name type="scientific">Deinococcus aetherius</name>
    <dbReference type="NCBI Taxonomy" id="200252"/>
    <lineage>
        <taxon>Bacteria</taxon>
        <taxon>Thermotogati</taxon>
        <taxon>Deinococcota</taxon>
        <taxon>Deinococci</taxon>
        <taxon>Deinococcales</taxon>
        <taxon>Deinococcaceae</taxon>
        <taxon>Deinococcus</taxon>
    </lineage>
</organism>
<dbReference type="RefSeq" id="WP_264775836.1">
    <property type="nucleotide sequence ID" value="NZ_AP026560.1"/>
</dbReference>
<feature type="chain" id="PRO_5046380621" evidence="1">
    <location>
        <begin position="19"/>
        <end position="332"/>
    </location>
</feature>
<keyword evidence="1" id="KW-0732">Signal</keyword>
<evidence type="ECO:0000256" key="1">
    <source>
        <dbReference type="SAM" id="SignalP"/>
    </source>
</evidence>
<sequence>MRTVLLTALLLTAPAASAQGGTTLATPPAPAAAATVTLSLGARPGTLVELTQTTVTRLTVEDVQVTAPDGAAPSEAEQGELRQGIEEALGRAGTQTSVGKVFYKVQERAPDGTVTLVNTVITQVPGLGPLTVRLVQTVAPGGTVALTRIESDNPLVQAALSGLTPEVLRNQLGGGGGDLTGVYGQTFAVGQPVTRSVTVDVQALLGAVLGSLAAGLGGGENPLGGVQASPLTVTTTTTYRGVNPAALHVFGTRSTSGAWTVEFGGGPDIPRIRLELLGGSQGGGLSLYRPDGLPVGSTQTQATRLRMSLTQPGGEQLQMLVRLDQTVTLRPR</sequence>
<proteinExistence type="predicted"/>
<dbReference type="Proteomes" id="UP001064971">
    <property type="component" value="Chromosome"/>
</dbReference>
<gene>
    <name evidence="2" type="ORF">DAETH_31450</name>
</gene>
<feature type="signal peptide" evidence="1">
    <location>
        <begin position="1"/>
        <end position="18"/>
    </location>
</feature>